<sequence length="321" mass="36294">MTTLLEMLNASEVREDDENFKNAVDLMFDALEKRDPQHFAVRQYKKYKMAAGKTAKSILISCGARMAPFDIREVRELMEGDELELEKIGDRKTALFCIVSDTDMTFNFISAMVYTQMFNVLCDKALENGGALKTHVTCLLDEFANQKIPNFQHLISVIRSREISAHIVVQTQSQLKAVYKDHAETIIGNCSCVLFLGGKERSTLKEISETLGKETIDLFNTSDTRGSQRSMGVNYQKLGKELMSTDELAVMDGGKCILQLRGVRPFLSDKYDITKHPNFQYTADADDKNAFDIEAFLSTRLKPKPNEVYDVFEVDVDTEGE</sequence>
<dbReference type="Gene3D" id="3.40.50.300">
    <property type="entry name" value="P-loop containing nucleotide triphosphate hydrolases"/>
    <property type="match status" value="1"/>
</dbReference>
<evidence type="ECO:0000256" key="5">
    <source>
        <dbReference type="ARBA" id="ARBA00023136"/>
    </source>
</evidence>
<dbReference type="AlphaFoldDB" id="N2A3T7"/>
<dbReference type="STRING" id="1235802.C823_05735"/>
<reference evidence="7 8" key="1">
    <citation type="journal article" date="2014" name="Genome Announc.">
        <title>Draft genome sequences of the altered schaedler flora, a defined bacterial community from gnotobiotic mice.</title>
        <authorList>
            <person name="Wannemuehler M.J."/>
            <person name="Overstreet A.M."/>
            <person name="Ward D.V."/>
            <person name="Phillips G.J."/>
        </authorList>
    </citation>
    <scope>NUCLEOTIDE SEQUENCE [LARGE SCALE GENOMIC DNA]</scope>
    <source>
        <strain evidence="7 8">ASF492</strain>
    </source>
</reference>
<accession>N2A3T7</accession>
<evidence type="ECO:0000259" key="6">
    <source>
        <dbReference type="Pfam" id="PF12696"/>
    </source>
</evidence>
<dbReference type="PANTHER" id="PTHR37937">
    <property type="entry name" value="CONJUGATIVE TRANSFER: DNA TRANSPORT"/>
    <property type="match status" value="1"/>
</dbReference>
<evidence type="ECO:0000256" key="4">
    <source>
        <dbReference type="ARBA" id="ARBA00022989"/>
    </source>
</evidence>
<dbReference type="Pfam" id="PF12696">
    <property type="entry name" value="TraG-D_C"/>
    <property type="match status" value="1"/>
</dbReference>
<evidence type="ECO:0000313" key="7">
    <source>
        <dbReference type="EMBL" id="EMZ19029.1"/>
    </source>
</evidence>
<keyword evidence="3" id="KW-0812">Transmembrane</keyword>
<evidence type="ECO:0000313" key="8">
    <source>
        <dbReference type="Proteomes" id="UP000012589"/>
    </source>
</evidence>
<dbReference type="NCBIfam" id="NF045973">
    <property type="entry name" value="conju_CD1115"/>
    <property type="match status" value="1"/>
</dbReference>
<gene>
    <name evidence="7" type="ORF">C823_05735</name>
</gene>
<dbReference type="GO" id="GO:0005886">
    <property type="term" value="C:plasma membrane"/>
    <property type="evidence" value="ECO:0007669"/>
    <property type="project" value="UniProtKB-SubCell"/>
</dbReference>
<dbReference type="InterPro" id="IPR027417">
    <property type="entry name" value="P-loop_NTPase"/>
</dbReference>
<dbReference type="PANTHER" id="PTHR37937:SF1">
    <property type="entry name" value="CONJUGATIVE TRANSFER: DNA TRANSPORT"/>
    <property type="match status" value="1"/>
</dbReference>
<keyword evidence="4" id="KW-1133">Transmembrane helix</keyword>
<evidence type="ECO:0000256" key="1">
    <source>
        <dbReference type="ARBA" id="ARBA00004651"/>
    </source>
</evidence>
<keyword evidence="2" id="KW-1003">Cell membrane</keyword>
<comment type="subcellular location">
    <subcellularLocation>
        <location evidence="1">Cell membrane</location>
        <topology evidence="1">Multi-pass membrane protein</topology>
    </subcellularLocation>
</comment>
<evidence type="ECO:0000256" key="2">
    <source>
        <dbReference type="ARBA" id="ARBA00022475"/>
    </source>
</evidence>
<proteinExistence type="predicted"/>
<dbReference type="HOGENOM" id="CLU_015347_1_0_9"/>
<dbReference type="SUPFAM" id="SSF52540">
    <property type="entry name" value="P-loop containing nucleoside triphosphate hydrolases"/>
    <property type="match status" value="1"/>
</dbReference>
<evidence type="ECO:0000256" key="3">
    <source>
        <dbReference type="ARBA" id="ARBA00022692"/>
    </source>
</evidence>
<dbReference type="InterPro" id="IPR051539">
    <property type="entry name" value="T4SS-coupling_protein"/>
</dbReference>
<dbReference type="Proteomes" id="UP000012589">
    <property type="component" value="Unassembled WGS sequence"/>
</dbReference>
<keyword evidence="5" id="KW-0472">Membrane</keyword>
<organism evidence="7 8">
    <name type="scientific">Eubacterium plexicaudatum ASF492</name>
    <dbReference type="NCBI Taxonomy" id="1235802"/>
    <lineage>
        <taxon>Bacteria</taxon>
        <taxon>Bacillati</taxon>
        <taxon>Bacillota</taxon>
        <taxon>Clostridia</taxon>
        <taxon>Eubacteriales</taxon>
        <taxon>Eubacteriaceae</taxon>
        <taxon>Eubacterium</taxon>
    </lineage>
</organism>
<dbReference type="EMBL" id="AQFT01000179">
    <property type="protein sequence ID" value="EMZ19029.1"/>
    <property type="molecule type" value="Genomic_DNA"/>
</dbReference>
<dbReference type="CDD" id="cd01127">
    <property type="entry name" value="TrwB_TraG_TraD_VirD4"/>
    <property type="match status" value="1"/>
</dbReference>
<dbReference type="PATRIC" id="fig|1235802.3.peg.6062"/>
<keyword evidence="8" id="KW-1185">Reference proteome</keyword>
<feature type="domain" description="TraD/TraG TraM recognition site" evidence="6">
    <location>
        <begin position="135"/>
        <end position="252"/>
    </location>
</feature>
<dbReference type="InterPro" id="IPR032689">
    <property type="entry name" value="TraG-D_C"/>
</dbReference>
<comment type="caution">
    <text evidence="7">The sequence shown here is derived from an EMBL/GenBank/DDBJ whole genome shotgun (WGS) entry which is preliminary data.</text>
</comment>
<protein>
    <recommendedName>
        <fullName evidence="6">TraD/TraG TraM recognition site domain-containing protein</fullName>
    </recommendedName>
</protein>
<dbReference type="eggNOG" id="COG3505">
    <property type="taxonomic scope" value="Bacteria"/>
</dbReference>
<name>N2A3T7_9FIRM</name>